<organism evidence="2 3">
    <name type="scientific">Acrodontium crateriforme</name>
    <dbReference type="NCBI Taxonomy" id="150365"/>
    <lineage>
        <taxon>Eukaryota</taxon>
        <taxon>Fungi</taxon>
        <taxon>Dikarya</taxon>
        <taxon>Ascomycota</taxon>
        <taxon>Pezizomycotina</taxon>
        <taxon>Dothideomycetes</taxon>
        <taxon>Dothideomycetidae</taxon>
        <taxon>Mycosphaerellales</taxon>
        <taxon>Teratosphaeriaceae</taxon>
        <taxon>Acrodontium</taxon>
    </lineage>
</organism>
<keyword evidence="3" id="KW-1185">Reference proteome</keyword>
<keyword evidence="1" id="KW-0472">Membrane</keyword>
<feature type="transmembrane region" description="Helical" evidence="1">
    <location>
        <begin position="67"/>
        <end position="86"/>
    </location>
</feature>
<accession>A0AAQ3M3H2</accession>
<gene>
    <name evidence="2" type="ORF">R9X50_00294800</name>
</gene>
<evidence type="ECO:0000313" key="3">
    <source>
        <dbReference type="Proteomes" id="UP001303373"/>
    </source>
</evidence>
<proteinExistence type="predicted"/>
<name>A0AAQ3M3H2_9PEZI</name>
<dbReference type="PANTHER" id="PTHR35043">
    <property type="entry name" value="TRANSCRIPTION FACTOR DOMAIN-CONTAINING PROTEIN"/>
    <property type="match status" value="1"/>
</dbReference>
<feature type="transmembrane region" description="Helical" evidence="1">
    <location>
        <begin position="466"/>
        <end position="484"/>
    </location>
</feature>
<keyword evidence="1" id="KW-0812">Transmembrane</keyword>
<evidence type="ECO:0000313" key="2">
    <source>
        <dbReference type="EMBL" id="WPH00125.1"/>
    </source>
</evidence>
<evidence type="ECO:0000256" key="1">
    <source>
        <dbReference type="SAM" id="Phobius"/>
    </source>
</evidence>
<dbReference type="AlphaFoldDB" id="A0AAQ3M3H2"/>
<keyword evidence="1" id="KW-1133">Transmembrane helix</keyword>
<dbReference type="PANTHER" id="PTHR35043:SF7">
    <property type="entry name" value="TRANSCRIPTION FACTOR DOMAIN-CONTAINING PROTEIN"/>
    <property type="match status" value="1"/>
</dbReference>
<feature type="transmembrane region" description="Helical" evidence="1">
    <location>
        <begin position="432"/>
        <end position="454"/>
    </location>
</feature>
<dbReference type="Proteomes" id="UP001303373">
    <property type="component" value="Chromosome 4"/>
</dbReference>
<protein>
    <submittedName>
        <fullName evidence="2">Uncharacterized protein</fullName>
    </submittedName>
</protein>
<sequence>MFSLNCTLPSEVVAIVGSPNARGTWNIVWSCSSIILLCTWSVLHLNVPEQSTPRNAKDRLKRDSIRLLWSGIWMAINILAPEWAFGKAWADYFAVREINPLFDEFKEADGVAWSTKHTFLANMGGISINFGDTTPFDNTISTGLPDNIFALHSLNHSNTVSATRNAASISSTPRQQIEPATWKGIAPTENRLFQPPNINPHIPEVVRRRLALETNLCQIYRGVIRTTAGQIQWHEDKTNAENVTRAMVGLQLNDFTTPTERDLFLRKHITWWNNLPALRGDRWVLDAHQLLLARQMGIIDKLPDLSIDDIDDRDKSGVFTKLVALGQTIWFMIEITTRLCQRLPTSQLETVTFAFAICSGITYILLMEKPKGVEYSIQIPAARYATATEMSRIALNGPRMVGPGRTSFSQALWIPNNSVHFSDRRQRPETSFGAGAAASLLLFGLAHCIAWNFAFPTVYEKVLWQASSIVTGVACLVASFFFAANKSFWRSSLGQRLPTGTNVKISNVIEQWIHRIVGSAFICARLFTIVEALRSLAFLPPEAFSSTNWTEAIPHFS</sequence>
<reference evidence="2 3" key="1">
    <citation type="submission" date="2023-11" db="EMBL/GenBank/DDBJ databases">
        <title>An acidophilic fungus is an integral part of prey digestion in a carnivorous sundew plant.</title>
        <authorList>
            <person name="Tsai I.J."/>
        </authorList>
    </citation>
    <scope>NUCLEOTIDE SEQUENCE [LARGE SCALE GENOMIC DNA]</scope>
    <source>
        <strain evidence="2">169a</strain>
    </source>
</reference>
<feature type="transmembrane region" description="Helical" evidence="1">
    <location>
        <begin position="27"/>
        <end position="47"/>
    </location>
</feature>
<dbReference type="EMBL" id="CP138583">
    <property type="protein sequence ID" value="WPH00125.1"/>
    <property type="molecule type" value="Genomic_DNA"/>
</dbReference>